<dbReference type="Proteomes" id="UP000326759">
    <property type="component" value="Unassembled WGS sequence"/>
</dbReference>
<dbReference type="Pfam" id="PF00876">
    <property type="entry name" value="Innexin"/>
    <property type="match status" value="1"/>
</dbReference>
<evidence type="ECO:0000256" key="3">
    <source>
        <dbReference type="ARBA" id="ARBA00022448"/>
    </source>
</evidence>
<comment type="caution">
    <text evidence="12">Lacks conserved residue(s) required for the propagation of feature annotation.</text>
</comment>
<dbReference type="OrthoDB" id="5867527at2759"/>
<dbReference type="GO" id="GO:0005886">
    <property type="term" value="C:plasma membrane"/>
    <property type="evidence" value="ECO:0007669"/>
    <property type="project" value="UniProtKB-SubCell"/>
</dbReference>
<dbReference type="GO" id="GO:0034220">
    <property type="term" value="P:monoatomic ion transmembrane transport"/>
    <property type="evidence" value="ECO:0007669"/>
    <property type="project" value="UniProtKB-KW"/>
</dbReference>
<evidence type="ECO:0000256" key="4">
    <source>
        <dbReference type="ARBA" id="ARBA00022475"/>
    </source>
</evidence>
<keyword evidence="8 12" id="KW-1133">Transmembrane helix</keyword>
<keyword evidence="11 12" id="KW-0407">Ion channel</keyword>
<organism evidence="13 14">
    <name type="scientific">Armadillidium nasatum</name>
    <dbReference type="NCBI Taxonomy" id="96803"/>
    <lineage>
        <taxon>Eukaryota</taxon>
        <taxon>Metazoa</taxon>
        <taxon>Ecdysozoa</taxon>
        <taxon>Arthropoda</taxon>
        <taxon>Crustacea</taxon>
        <taxon>Multicrustacea</taxon>
        <taxon>Malacostraca</taxon>
        <taxon>Eumalacostraca</taxon>
        <taxon>Peracarida</taxon>
        <taxon>Isopoda</taxon>
        <taxon>Oniscidea</taxon>
        <taxon>Crinocheta</taxon>
        <taxon>Armadillidiidae</taxon>
        <taxon>Armadillidium</taxon>
    </lineage>
</organism>
<dbReference type="PANTHER" id="PTHR11893:SF38">
    <property type="entry name" value="INNEXIN INX7"/>
    <property type="match status" value="1"/>
</dbReference>
<comment type="similarity">
    <text evidence="12">Belongs to the pannexin family.</text>
</comment>
<evidence type="ECO:0000256" key="10">
    <source>
        <dbReference type="ARBA" id="ARBA00023136"/>
    </source>
</evidence>
<dbReference type="GO" id="GO:0005243">
    <property type="term" value="F:gap junction channel activity"/>
    <property type="evidence" value="ECO:0007669"/>
    <property type="project" value="TreeGrafter"/>
</dbReference>
<reference evidence="13 14" key="1">
    <citation type="journal article" date="2019" name="PLoS Biol.">
        <title>Sex chromosomes control vertical transmission of feminizing Wolbachia symbionts in an isopod.</title>
        <authorList>
            <person name="Becking T."/>
            <person name="Chebbi M.A."/>
            <person name="Giraud I."/>
            <person name="Moumen B."/>
            <person name="Laverre T."/>
            <person name="Caubet Y."/>
            <person name="Peccoud J."/>
            <person name="Gilbert C."/>
            <person name="Cordaux R."/>
        </authorList>
    </citation>
    <scope>NUCLEOTIDE SEQUENCE [LARGE SCALE GENOMIC DNA]</scope>
    <source>
        <strain evidence="13">ANa2</strain>
        <tissue evidence="13">Whole body excluding digestive tract and cuticle</tissue>
    </source>
</reference>
<dbReference type="AlphaFoldDB" id="A0A5N5TEN3"/>
<dbReference type="GO" id="GO:0007602">
    <property type="term" value="P:phototransduction"/>
    <property type="evidence" value="ECO:0007669"/>
    <property type="project" value="TreeGrafter"/>
</dbReference>
<keyword evidence="3 12" id="KW-0813">Transport</keyword>
<comment type="function">
    <text evidence="12">Structural component of the gap junctions.</text>
</comment>
<evidence type="ECO:0000313" key="14">
    <source>
        <dbReference type="Proteomes" id="UP000326759"/>
    </source>
</evidence>
<keyword evidence="7" id="KW-0965">Cell junction</keyword>
<dbReference type="GO" id="GO:0005921">
    <property type="term" value="C:gap junction"/>
    <property type="evidence" value="ECO:0007669"/>
    <property type="project" value="UniProtKB-SubCell"/>
</dbReference>
<keyword evidence="4" id="KW-1003">Cell membrane</keyword>
<feature type="transmembrane region" description="Helical" evidence="12">
    <location>
        <begin position="118"/>
        <end position="140"/>
    </location>
</feature>
<dbReference type="PANTHER" id="PTHR11893">
    <property type="entry name" value="INNEXIN"/>
    <property type="match status" value="1"/>
</dbReference>
<evidence type="ECO:0000256" key="11">
    <source>
        <dbReference type="ARBA" id="ARBA00023303"/>
    </source>
</evidence>
<evidence type="ECO:0000256" key="6">
    <source>
        <dbReference type="ARBA" id="ARBA00022868"/>
    </source>
</evidence>
<keyword evidence="14" id="KW-1185">Reference proteome</keyword>
<sequence length="328" mass="38479">MTYKKNSKMADLFRSLNNFFKIDEIVIDNNIFKLHYKVTGVLLITCSLLVTERQYLGDPIDCITDKVPAELMDTYCWIHSTYTVTNLSNAKVGVDIPHPGVAPPLDHYNDTERQYHKYYQWVTLVLFLQALMFYIPHYLWKTWERKTIKNLVMHLNLPVFDENSKEVRKQILSDYYIKNLHEFKSYTFRFFFCEVLNMVNVLLQLYLTNLFLDGAFTTYGTRVVEFSRQKFGTRLDPMDEVFPKVTKCTFYKYGPSGTVQRVDGLCVLPINAHNPGLHQWAKNMDPLIFAEIMDTLSEKSEAVYAVMYETADTLPSKRRLRNQLTNDD</sequence>
<comment type="subcellular location">
    <subcellularLocation>
        <location evidence="1">Cell junction</location>
        <location evidence="1">Gap junction</location>
    </subcellularLocation>
    <subcellularLocation>
        <location evidence="2 12">Cell membrane</location>
        <topology evidence="2 12">Multi-pass membrane protein</topology>
    </subcellularLocation>
</comment>
<comment type="caution">
    <text evidence="13">The sequence shown here is derived from an EMBL/GenBank/DDBJ whole genome shotgun (WGS) entry which is preliminary data.</text>
</comment>
<evidence type="ECO:0000256" key="9">
    <source>
        <dbReference type="ARBA" id="ARBA00023065"/>
    </source>
</evidence>
<evidence type="ECO:0000256" key="2">
    <source>
        <dbReference type="ARBA" id="ARBA00004651"/>
    </source>
</evidence>
<dbReference type="InterPro" id="IPR000990">
    <property type="entry name" value="Innexin"/>
</dbReference>
<gene>
    <name evidence="13" type="primary">unc-7</name>
    <name evidence="12" type="synonym">inx</name>
    <name evidence="13" type="ORF">Anas_02283</name>
</gene>
<dbReference type="PRINTS" id="PR01262">
    <property type="entry name" value="INNEXIN"/>
</dbReference>
<dbReference type="EMBL" id="SEYY01002922">
    <property type="protein sequence ID" value="KAB7504538.1"/>
    <property type="molecule type" value="Genomic_DNA"/>
</dbReference>
<keyword evidence="5 12" id="KW-0812">Transmembrane</keyword>
<evidence type="ECO:0000256" key="1">
    <source>
        <dbReference type="ARBA" id="ARBA00004610"/>
    </source>
</evidence>
<dbReference type="PROSITE" id="PS51013">
    <property type="entry name" value="PANNEXIN"/>
    <property type="match status" value="1"/>
</dbReference>
<keyword evidence="9 12" id="KW-0406">Ion transport</keyword>
<name>A0A5N5TEN3_9CRUS</name>
<accession>A0A5N5TEN3</accession>
<proteinExistence type="inferred from homology"/>
<keyword evidence="10 12" id="KW-0472">Membrane</keyword>
<keyword evidence="6" id="KW-0303">Gap junction</keyword>
<evidence type="ECO:0000313" key="13">
    <source>
        <dbReference type="EMBL" id="KAB7504538.1"/>
    </source>
</evidence>
<evidence type="ECO:0000256" key="5">
    <source>
        <dbReference type="ARBA" id="ARBA00022692"/>
    </source>
</evidence>
<evidence type="ECO:0000256" key="7">
    <source>
        <dbReference type="ARBA" id="ARBA00022949"/>
    </source>
</evidence>
<evidence type="ECO:0000256" key="8">
    <source>
        <dbReference type="ARBA" id="ARBA00022989"/>
    </source>
</evidence>
<protein>
    <recommendedName>
        <fullName evidence="12">Innexin</fullName>
    </recommendedName>
</protein>
<evidence type="ECO:0000256" key="12">
    <source>
        <dbReference type="RuleBase" id="RU010713"/>
    </source>
</evidence>